<evidence type="ECO:0000313" key="1">
    <source>
        <dbReference type="EMBL" id="PRY58022.1"/>
    </source>
</evidence>
<dbReference type="AlphaFoldDB" id="A0A2T0UJE0"/>
<sequence>MVALVVSVTAALLLGVAEKVPVLLRTDIGLDRVDPGLLTVATDARGIVTLGRGYTVAAYQSGFRVSADSGPLVDTITRGSPVSAVLGTLGERDGHPAEDVDATLDHVRIDDVRIQPGRATYDGVVYGTVDGAPRSMTLRLLFLLTSAGVYVQADVEGADAVVVHLDYMPATTGLVPALPERALRNRGWWLEPREGEQRALTSARGTVVGVGPGLSTRGVDLRPDGRLDVHVWSSRATLTLTGVPRPG</sequence>
<protein>
    <submittedName>
        <fullName evidence="1">Uncharacterized protein</fullName>
    </submittedName>
</protein>
<dbReference type="OrthoDB" id="4842542at2"/>
<gene>
    <name evidence="1" type="ORF">BCF74_11453</name>
</gene>
<dbReference type="Proteomes" id="UP000237822">
    <property type="component" value="Unassembled WGS sequence"/>
</dbReference>
<name>A0A2T0UJE0_9MICO</name>
<evidence type="ECO:0000313" key="2">
    <source>
        <dbReference type="Proteomes" id="UP000237822"/>
    </source>
</evidence>
<dbReference type="EMBL" id="PVTI01000014">
    <property type="protein sequence ID" value="PRY58022.1"/>
    <property type="molecule type" value="Genomic_DNA"/>
</dbReference>
<comment type="caution">
    <text evidence="1">The sequence shown here is derived from an EMBL/GenBank/DDBJ whole genome shotgun (WGS) entry which is preliminary data.</text>
</comment>
<dbReference type="RefSeq" id="WP_106297751.1">
    <property type="nucleotide sequence ID" value="NZ_PVTI01000014.1"/>
</dbReference>
<keyword evidence="2" id="KW-1185">Reference proteome</keyword>
<accession>A0A2T0UJE0</accession>
<proteinExistence type="predicted"/>
<organism evidence="1 2">
    <name type="scientific">Knoellia remsis</name>
    <dbReference type="NCBI Taxonomy" id="407159"/>
    <lineage>
        <taxon>Bacteria</taxon>
        <taxon>Bacillati</taxon>
        <taxon>Actinomycetota</taxon>
        <taxon>Actinomycetes</taxon>
        <taxon>Micrococcales</taxon>
        <taxon>Intrasporangiaceae</taxon>
        <taxon>Knoellia</taxon>
    </lineage>
</organism>
<reference evidence="1 2" key="1">
    <citation type="submission" date="2018-03" db="EMBL/GenBank/DDBJ databases">
        <title>Genomic Encyclopedia of Archaeal and Bacterial Type Strains, Phase II (KMG-II): from individual species to whole genera.</title>
        <authorList>
            <person name="Goeker M."/>
        </authorList>
    </citation>
    <scope>NUCLEOTIDE SEQUENCE [LARGE SCALE GENOMIC DNA]</scope>
    <source>
        <strain evidence="1 2">ATCC BAA-1496</strain>
    </source>
</reference>